<reference evidence="11 12" key="1">
    <citation type="submission" date="2018-06" db="EMBL/GenBank/DDBJ databases">
        <authorList>
            <consortium name="Pathogen Informatics"/>
            <person name="Doyle S."/>
        </authorList>
    </citation>
    <scope>NUCLEOTIDE SEQUENCE [LARGE SCALE GENOMIC DNA]</scope>
    <source>
        <strain evidence="11 12">NCTC10283</strain>
    </source>
</reference>
<dbReference type="GO" id="GO:0006412">
    <property type="term" value="P:translation"/>
    <property type="evidence" value="ECO:0007669"/>
    <property type="project" value="UniProtKB-UniRule"/>
</dbReference>
<name>A0A376BL43_9NEIS</name>
<keyword evidence="4 8" id="KW-0689">Ribosomal protein</keyword>
<evidence type="ECO:0000256" key="1">
    <source>
        <dbReference type="ARBA" id="ARBA00010618"/>
    </source>
</evidence>
<evidence type="ECO:0000259" key="10">
    <source>
        <dbReference type="SMART" id="SM00739"/>
    </source>
</evidence>
<evidence type="ECO:0000256" key="3">
    <source>
        <dbReference type="ARBA" id="ARBA00022884"/>
    </source>
</evidence>
<dbReference type="NCBIfam" id="TIGR01079">
    <property type="entry name" value="rplX_bact"/>
    <property type="match status" value="1"/>
</dbReference>
<dbReference type="GO" id="GO:0005840">
    <property type="term" value="C:ribosome"/>
    <property type="evidence" value="ECO:0007669"/>
    <property type="project" value="UniProtKB-KW"/>
</dbReference>
<keyword evidence="2 8" id="KW-0699">rRNA-binding</keyword>
<dbReference type="Pfam" id="PF00467">
    <property type="entry name" value="KOW"/>
    <property type="match status" value="1"/>
</dbReference>
<evidence type="ECO:0000256" key="4">
    <source>
        <dbReference type="ARBA" id="ARBA00022980"/>
    </source>
</evidence>
<protein>
    <recommendedName>
        <fullName evidence="6 8">Large ribosomal subunit protein uL24</fullName>
    </recommendedName>
</protein>
<dbReference type="InterPro" id="IPR057264">
    <property type="entry name" value="Ribosomal_uL24_C"/>
</dbReference>
<dbReference type="InterPro" id="IPR005824">
    <property type="entry name" value="KOW"/>
</dbReference>
<dbReference type="CDD" id="cd06089">
    <property type="entry name" value="KOW_RPL26"/>
    <property type="match status" value="1"/>
</dbReference>
<keyword evidence="5 8" id="KW-0687">Ribonucleoprotein</keyword>
<evidence type="ECO:0000313" key="12">
    <source>
        <dbReference type="Proteomes" id="UP000254209"/>
    </source>
</evidence>
<dbReference type="SMART" id="SM00739">
    <property type="entry name" value="KOW"/>
    <property type="match status" value="1"/>
</dbReference>
<keyword evidence="12" id="KW-1185">Reference proteome</keyword>
<evidence type="ECO:0000256" key="5">
    <source>
        <dbReference type="ARBA" id="ARBA00023274"/>
    </source>
</evidence>
<dbReference type="PROSITE" id="PS01108">
    <property type="entry name" value="RIBOSOMAL_L24"/>
    <property type="match status" value="1"/>
</dbReference>
<dbReference type="SUPFAM" id="SSF50104">
    <property type="entry name" value="Translation proteins SH3-like domain"/>
    <property type="match status" value="1"/>
</dbReference>
<dbReference type="STRING" id="1120980.GCA_000745955_01507"/>
<dbReference type="InterPro" id="IPR003256">
    <property type="entry name" value="Ribosomal_uL24"/>
</dbReference>
<evidence type="ECO:0000256" key="7">
    <source>
        <dbReference type="ARBA" id="ARBA00058688"/>
    </source>
</evidence>
<dbReference type="Proteomes" id="UP000254209">
    <property type="component" value="Unassembled WGS sequence"/>
</dbReference>
<comment type="subunit">
    <text evidence="8">Part of the 50S ribosomal subunit.</text>
</comment>
<feature type="domain" description="KOW" evidence="10">
    <location>
        <begin position="3"/>
        <end position="30"/>
    </location>
</feature>
<sequence length="111" mass="11992">MNKIIKGDQVVVITGKDKGKQGQVVRVLGDKVIVEGVNVVKRHQKPNPMRGVEGGIIVKEMPLAISNVAIFNPETKKADRVGIKLIEGEGKVKRVRVFKSNGAEIAVNRGA</sequence>
<comment type="similarity">
    <text evidence="1 8 9">Belongs to the universal ribosomal protein uL24 family.</text>
</comment>
<evidence type="ECO:0000256" key="9">
    <source>
        <dbReference type="RuleBase" id="RU003477"/>
    </source>
</evidence>
<dbReference type="InterPro" id="IPR041988">
    <property type="entry name" value="Ribosomal_uL24_KOW"/>
</dbReference>
<dbReference type="InterPro" id="IPR014722">
    <property type="entry name" value="Rib_uL2_dom2"/>
</dbReference>
<dbReference type="FunFam" id="2.30.30.30:FF:000004">
    <property type="entry name" value="50S ribosomal protein L24"/>
    <property type="match status" value="1"/>
</dbReference>
<dbReference type="Pfam" id="PF17136">
    <property type="entry name" value="ribosomal_L24"/>
    <property type="match status" value="1"/>
</dbReference>
<proteinExistence type="inferred from homology"/>
<accession>A0A376BL43</accession>
<gene>
    <name evidence="8 11" type="primary">rplX</name>
    <name evidence="11" type="ORF">NCTC10283_00578</name>
</gene>
<dbReference type="OrthoDB" id="9807419at2"/>
<dbReference type="HAMAP" id="MF_01326_B">
    <property type="entry name" value="Ribosomal_uL24_B"/>
    <property type="match status" value="1"/>
</dbReference>
<evidence type="ECO:0000256" key="6">
    <source>
        <dbReference type="ARBA" id="ARBA00035206"/>
    </source>
</evidence>
<evidence type="ECO:0000313" key="11">
    <source>
        <dbReference type="EMBL" id="SSY70482.1"/>
    </source>
</evidence>
<evidence type="ECO:0000256" key="2">
    <source>
        <dbReference type="ARBA" id="ARBA00022730"/>
    </source>
</evidence>
<dbReference type="GO" id="GO:0003735">
    <property type="term" value="F:structural constituent of ribosome"/>
    <property type="evidence" value="ECO:0007669"/>
    <property type="project" value="InterPro"/>
</dbReference>
<dbReference type="EMBL" id="UFSO01000002">
    <property type="protein sequence ID" value="SSY70482.1"/>
    <property type="molecule type" value="Genomic_DNA"/>
</dbReference>
<dbReference type="Gene3D" id="2.30.30.30">
    <property type="match status" value="1"/>
</dbReference>
<dbReference type="InterPro" id="IPR005825">
    <property type="entry name" value="Ribosomal_uL24_CS"/>
</dbReference>
<dbReference type="GO" id="GO:0019843">
    <property type="term" value="F:rRNA binding"/>
    <property type="evidence" value="ECO:0007669"/>
    <property type="project" value="UniProtKB-UniRule"/>
</dbReference>
<comment type="function">
    <text evidence="8">One of two assembly initiator proteins, it binds directly to the 5'-end of the 23S rRNA, where it nucleates assembly of the 50S subunit.</text>
</comment>
<dbReference type="RefSeq" id="WP_034293253.1">
    <property type="nucleotide sequence ID" value="NZ_CP091519.2"/>
</dbReference>
<organism evidence="11 12">
    <name type="scientific">Alysiella crassa</name>
    <dbReference type="NCBI Taxonomy" id="153491"/>
    <lineage>
        <taxon>Bacteria</taxon>
        <taxon>Pseudomonadati</taxon>
        <taxon>Pseudomonadota</taxon>
        <taxon>Betaproteobacteria</taxon>
        <taxon>Neisseriales</taxon>
        <taxon>Neisseriaceae</taxon>
        <taxon>Alysiella</taxon>
    </lineage>
</organism>
<dbReference type="AlphaFoldDB" id="A0A376BL43"/>
<dbReference type="InterPro" id="IPR008991">
    <property type="entry name" value="Translation_prot_SH3-like_sf"/>
</dbReference>
<dbReference type="PANTHER" id="PTHR12903">
    <property type="entry name" value="MITOCHONDRIAL RIBOSOMAL PROTEIN L24"/>
    <property type="match status" value="1"/>
</dbReference>
<dbReference type="GO" id="GO:1990904">
    <property type="term" value="C:ribonucleoprotein complex"/>
    <property type="evidence" value="ECO:0007669"/>
    <property type="project" value="UniProtKB-KW"/>
</dbReference>
<keyword evidence="3 8" id="KW-0694">RNA-binding</keyword>
<comment type="function">
    <text evidence="7 8">One of the proteins that surrounds the polypeptide exit tunnel on the outside of the subunit.</text>
</comment>
<evidence type="ECO:0000256" key="8">
    <source>
        <dbReference type="HAMAP-Rule" id="MF_01326"/>
    </source>
</evidence>